<sequence length="46" mass="5263">MYEVFVRTYVVVYGSCCQLQSRSIGKRSFIGLWFSFAPGFLGTLFT</sequence>
<dbReference type="AlphaFoldDB" id="B4FCP7"/>
<evidence type="ECO:0000313" key="2">
    <source>
        <dbReference type="EMBL" id="ACF79890.1"/>
    </source>
</evidence>
<evidence type="ECO:0000256" key="1">
    <source>
        <dbReference type="SAM" id="Phobius"/>
    </source>
</evidence>
<feature type="transmembrane region" description="Helical" evidence="1">
    <location>
        <begin position="28"/>
        <end position="45"/>
    </location>
</feature>
<accession>B4FCP7</accession>
<keyword evidence="1" id="KW-1133">Transmembrane helix</keyword>
<proteinExistence type="evidence at transcript level"/>
<organism evidence="2">
    <name type="scientific">Zea mays</name>
    <name type="common">Maize</name>
    <dbReference type="NCBI Taxonomy" id="4577"/>
    <lineage>
        <taxon>Eukaryota</taxon>
        <taxon>Viridiplantae</taxon>
        <taxon>Streptophyta</taxon>
        <taxon>Embryophyta</taxon>
        <taxon>Tracheophyta</taxon>
        <taxon>Spermatophyta</taxon>
        <taxon>Magnoliopsida</taxon>
        <taxon>Liliopsida</taxon>
        <taxon>Poales</taxon>
        <taxon>Poaceae</taxon>
        <taxon>PACMAD clade</taxon>
        <taxon>Panicoideae</taxon>
        <taxon>Andropogonodae</taxon>
        <taxon>Andropogoneae</taxon>
        <taxon>Tripsacinae</taxon>
        <taxon>Zea</taxon>
    </lineage>
</organism>
<keyword evidence="1" id="KW-0472">Membrane</keyword>
<dbReference type="EMBL" id="BT034885">
    <property type="protein sequence ID" value="ACF79890.1"/>
    <property type="molecule type" value="mRNA"/>
</dbReference>
<protein>
    <submittedName>
        <fullName evidence="2">Uncharacterized protein</fullName>
    </submittedName>
</protein>
<name>B4FCP7_MAIZE</name>
<keyword evidence="1" id="KW-0812">Transmembrane</keyword>
<reference evidence="2" key="1">
    <citation type="journal article" date="2009" name="PLoS Genet.">
        <title>Sequencing, mapping, and analysis of 27,455 maize full-length cDNAs.</title>
        <authorList>
            <person name="Soderlund C."/>
            <person name="Descour A."/>
            <person name="Kudrna D."/>
            <person name="Bomhoff M."/>
            <person name="Boyd L."/>
            <person name="Currie J."/>
            <person name="Angelova A."/>
            <person name="Collura K."/>
            <person name="Wissotski M."/>
            <person name="Ashley E."/>
            <person name="Morrow D."/>
            <person name="Fernandes J."/>
            <person name="Walbot V."/>
            <person name="Yu Y."/>
        </authorList>
    </citation>
    <scope>NUCLEOTIDE SEQUENCE</scope>
    <source>
        <strain evidence="2">B73</strain>
    </source>
</reference>